<dbReference type="InterPro" id="IPR005312">
    <property type="entry name" value="DUF1759"/>
</dbReference>
<dbReference type="Pfam" id="PF03564">
    <property type="entry name" value="DUF1759"/>
    <property type="match status" value="1"/>
</dbReference>
<dbReference type="PANTHER" id="PTHR22954:SF3">
    <property type="entry name" value="PROTEIN CBG08539"/>
    <property type="match status" value="1"/>
</dbReference>
<evidence type="ECO:0000313" key="2">
    <source>
        <dbReference type="Proteomes" id="UP000324832"/>
    </source>
</evidence>
<evidence type="ECO:0000313" key="1">
    <source>
        <dbReference type="EMBL" id="VVC99673.1"/>
    </source>
</evidence>
<accession>A0A5E4QPX5</accession>
<reference evidence="1 2" key="1">
    <citation type="submission" date="2017-07" db="EMBL/GenBank/DDBJ databases">
        <authorList>
            <person name="Talla V."/>
            <person name="Backstrom N."/>
        </authorList>
    </citation>
    <scope>NUCLEOTIDE SEQUENCE [LARGE SCALE GENOMIC DNA]</scope>
</reference>
<protein>
    <submittedName>
        <fullName evidence="1">Uncharacterized protein</fullName>
    </submittedName>
</protein>
<dbReference type="AlphaFoldDB" id="A0A5E4QPX5"/>
<name>A0A5E4QPX5_9NEOP</name>
<dbReference type="PANTHER" id="PTHR22954">
    <property type="entry name" value="RETROVIRAL PROTEASE-RELATED"/>
    <property type="match status" value="1"/>
</dbReference>
<dbReference type="Proteomes" id="UP000324832">
    <property type="component" value="Unassembled WGS sequence"/>
</dbReference>
<proteinExistence type="predicted"/>
<organism evidence="1 2">
    <name type="scientific">Leptidea sinapis</name>
    <dbReference type="NCBI Taxonomy" id="189913"/>
    <lineage>
        <taxon>Eukaryota</taxon>
        <taxon>Metazoa</taxon>
        <taxon>Ecdysozoa</taxon>
        <taxon>Arthropoda</taxon>
        <taxon>Hexapoda</taxon>
        <taxon>Insecta</taxon>
        <taxon>Pterygota</taxon>
        <taxon>Neoptera</taxon>
        <taxon>Endopterygota</taxon>
        <taxon>Lepidoptera</taxon>
        <taxon>Glossata</taxon>
        <taxon>Ditrysia</taxon>
        <taxon>Papilionoidea</taxon>
        <taxon>Pieridae</taxon>
        <taxon>Dismorphiinae</taxon>
        <taxon>Leptidea</taxon>
    </lineage>
</organism>
<sequence length="301" mass="34347">MPNSGTCSMHNEVNLPLIKLPSFTGKYNEWQSVNDLFESLIHNNKKLKSVVCLSGEPEDLLRNLTITDANYEEAWLLLKRRYDNKRFNCNAVLKTLFSIKQINHESASALKLILDTTLSCLKQLKNLGIDIASWDAIVVYIVVSKLDSESHKQWEIQMSNTAPEEMPKWSQLAEFLEARFRALEMIDTSRKEMENTLLISVKQSQEVEFIDGIKEIRKRGRDQTNPQGLLMELSTQMPAQVRPGGARSHERQVDCAWTPHSGSSAHAVEAQNNVFLHRFSISSKEKLKKEEFLKLPTFSVG</sequence>
<dbReference type="EMBL" id="FZQP02004256">
    <property type="protein sequence ID" value="VVC99673.1"/>
    <property type="molecule type" value="Genomic_DNA"/>
</dbReference>
<keyword evidence="2" id="KW-1185">Reference proteome</keyword>
<gene>
    <name evidence="1" type="ORF">LSINAPIS_LOCUS10502</name>
</gene>